<gene>
    <name evidence="1" type="ORF">OW255_19775</name>
</gene>
<keyword evidence="2" id="KW-1185">Reference proteome</keyword>
<accession>A0ABY7AAR1</accession>
<dbReference type="Proteomes" id="UP001163115">
    <property type="component" value="Chromosome"/>
</dbReference>
<dbReference type="RefSeq" id="WP_268115113.1">
    <property type="nucleotide sequence ID" value="NZ_CP113524.1"/>
</dbReference>
<proteinExistence type="predicted"/>
<reference evidence="1" key="1">
    <citation type="submission" date="2022-11" db="EMBL/GenBank/DDBJ databases">
        <title>Lacrimispora xylanolytica sy1, complete genome.</title>
        <authorList>
            <person name="Choi S."/>
        </authorList>
    </citation>
    <scope>NUCLEOTIDE SEQUENCE</scope>
    <source>
        <strain evidence="1">Sy1</strain>
    </source>
</reference>
<sequence length="358" mass="41010">MYKKIAIFPVDYDNATLVRYAFMGEYEPIALLAPELNVLEGCDISRLDGGSFANIKLFINYEEKIQESDLLYLTSSEEFINNKLYKKLFDFSKELGKEVIVSEDISKHFELSTQYVGLGDSNEVLTDIPTPHKMLTIEVPIISIFSIGEKCGQLQTEFMARKYFLSKGYRVLQIGSHDFMNNIGCLDIPDFMFNAKVDPFLKAIGFNRFIHKHCLVEKPDIILLGVPNPIMKYNDSNLNGLGINPFIIQSSIKSDIGIVNMHFGDYNDEFLEEVRLFCKYRLDVDARYFGVSNTSVLKDVDDPDKLEYLYITTEFVKSQLAFDTISDQYTVFSSFSDDDINRVFQKIENELQANPAQL</sequence>
<evidence type="ECO:0000313" key="1">
    <source>
        <dbReference type="EMBL" id="WAJ23765.1"/>
    </source>
</evidence>
<organism evidence="1 2">
    <name type="scientific">Lacrimispora xylanolytica</name>
    <dbReference type="NCBI Taxonomy" id="29375"/>
    <lineage>
        <taxon>Bacteria</taxon>
        <taxon>Bacillati</taxon>
        <taxon>Bacillota</taxon>
        <taxon>Clostridia</taxon>
        <taxon>Lachnospirales</taxon>
        <taxon>Lachnospiraceae</taxon>
        <taxon>Lacrimispora</taxon>
    </lineage>
</organism>
<dbReference type="NCBIfam" id="TIGR04066">
    <property type="entry name" value="nat_prod_clost"/>
    <property type="match status" value="1"/>
</dbReference>
<protein>
    <submittedName>
        <fullName evidence="1">TIGR04066 family peptide maturation system protein</fullName>
    </submittedName>
</protein>
<name>A0ABY7AAR1_9FIRM</name>
<dbReference type="InterPro" id="IPR023823">
    <property type="entry name" value="CHP04066_peptide_maturation"/>
</dbReference>
<dbReference type="EMBL" id="CP113524">
    <property type="protein sequence ID" value="WAJ23765.1"/>
    <property type="molecule type" value="Genomic_DNA"/>
</dbReference>
<evidence type="ECO:0000313" key="2">
    <source>
        <dbReference type="Proteomes" id="UP001163115"/>
    </source>
</evidence>